<keyword evidence="9" id="KW-0406">Ion transport</keyword>
<evidence type="ECO:0000256" key="1">
    <source>
        <dbReference type="ARBA" id="ARBA00004141"/>
    </source>
</evidence>
<dbReference type="Proteomes" id="UP000198598">
    <property type="component" value="Unassembled WGS sequence"/>
</dbReference>
<evidence type="ECO:0000256" key="11">
    <source>
        <dbReference type="ARBA" id="ARBA00023303"/>
    </source>
</evidence>
<comment type="subcellular location">
    <subcellularLocation>
        <location evidence="1">Membrane</location>
        <topology evidence="1">Multi-pass membrane protein</topology>
    </subcellularLocation>
</comment>
<dbReference type="PANTHER" id="PTHR31462:SF5">
    <property type="entry name" value="ENDOSOMAL_LYSOSOMAL PROTON CHANNEL TMEM175"/>
    <property type="match status" value="1"/>
</dbReference>
<evidence type="ECO:0000256" key="12">
    <source>
        <dbReference type="ARBA" id="ARBA00034430"/>
    </source>
</evidence>
<gene>
    <name evidence="14" type="ORF">SAMN05216167_107243</name>
</gene>
<comment type="catalytic activity">
    <reaction evidence="12">
        <text>K(+)(in) = K(+)(out)</text>
        <dbReference type="Rhea" id="RHEA:29463"/>
        <dbReference type="ChEBI" id="CHEBI:29103"/>
    </reaction>
</comment>
<evidence type="ECO:0000256" key="6">
    <source>
        <dbReference type="ARBA" id="ARBA00022826"/>
    </source>
</evidence>
<keyword evidence="11" id="KW-0407">Ion channel</keyword>
<keyword evidence="8 13" id="KW-1133">Transmembrane helix</keyword>
<evidence type="ECO:0000256" key="4">
    <source>
        <dbReference type="ARBA" id="ARBA00022538"/>
    </source>
</evidence>
<dbReference type="STRING" id="662367.SAMN05216167_107243"/>
<dbReference type="EMBL" id="FOLQ01000007">
    <property type="protein sequence ID" value="SFD83851.1"/>
    <property type="molecule type" value="Genomic_DNA"/>
</dbReference>
<evidence type="ECO:0000256" key="3">
    <source>
        <dbReference type="ARBA" id="ARBA00022448"/>
    </source>
</evidence>
<keyword evidence="5 13" id="KW-0812">Transmembrane</keyword>
<dbReference type="AlphaFoldDB" id="A0A1I1VLR6"/>
<keyword evidence="7" id="KW-0630">Potassium</keyword>
<evidence type="ECO:0000256" key="10">
    <source>
        <dbReference type="ARBA" id="ARBA00023136"/>
    </source>
</evidence>
<keyword evidence="3" id="KW-0813">Transport</keyword>
<accession>A0A1I1VLR6</accession>
<proteinExistence type="inferred from homology"/>
<name>A0A1I1VLR6_9BACT</name>
<protein>
    <submittedName>
        <fullName evidence="14">Uncharacterized membrane protein</fullName>
    </submittedName>
</protein>
<evidence type="ECO:0000256" key="5">
    <source>
        <dbReference type="ARBA" id="ARBA00022692"/>
    </source>
</evidence>
<dbReference type="GO" id="GO:0005267">
    <property type="term" value="F:potassium channel activity"/>
    <property type="evidence" value="ECO:0007669"/>
    <property type="project" value="UniProtKB-KW"/>
</dbReference>
<keyword evidence="6" id="KW-0631">Potassium channel</keyword>
<evidence type="ECO:0000256" key="7">
    <source>
        <dbReference type="ARBA" id="ARBA00022958"/>
    </source>
</evidence>
<feature type="transmembrane region" description="Helical" evidence="13">
    <location>
        <begin position="177"/>
        <end position="205"/>
    </location>
</feature>
<keyword evidence="4" id="KW-0633">Potassium transport</keyword>
<dbReference type="PANTHER" id="PTHR31462">
    <property type="entry name" value="ENDOSOMAL/LYSOSOMAL POTASSIUM CHANNEL TMEM175"/>
    <property type="match status" value="1"/>
</dbReference>
<evidence type="ECO:0000313" key="14">
    <source>
        <dbReference type="EMBL" id="SFD83851.1"/>
    </source>
</evidence>
<dbReference type="OrthoDB" id="7626281at2"/>
<keyword evidence="10 13" id="KW-0472">Membrane</keyword>
<sequence>MKTEPVSLELAERDESTGRVEAFSDGIFGVAITLLALEIGVEEYQGATDASLLAHIAELWPKYLAYINSFATVLLMWLAHHQMFKFIKKPNSSLILTNGLLLLIVALVPFPTKTVGQFIDTEARNVAVEFYTGYFLLVNFAFLLVWRIAAAKSKGLLHAFATHEVVATVSKSYQIGVLINLICFGLSFVNPWLGIGANVISWIYWAVSFKE</sequence>
<feature type="transmembrane region" description="Helical" evidence="13">
    <location>
        <begin position="92"/>
        <end position="110"/>
    </location>
</feature>
<evidence type="ECO:0000256" key="9">
    <source>
        <dbReference type="ARBA" id="ARBA00023065"/>
    </source>
</evidence>
<reference evidence="14 15" key="1">
    <citation type="submission" date="2016-10" db="EMBL/GenBank/DDBJ databases">
        <authorList>
            <person name="de Groot N.N."/>
        </authorList>
    </citation>
    <scope>NUCLEOTIDE SEQUENCE [LARGE SCALE GENOMIC DNA]</scope>
    <source>
        <strain evidence="14 15">DSM 26130</strain>
    </source>
</reference>
<feature type="transmembrane region" description="Helical" evidence="13">
    <location>
        <begin position="63"/>
        <end position="80"/>
    </location>
</feature>
<keyword evidence="15" id="KW-1185">Reference proteome</keyword>
<dbReference type="GO" id="GO:0016020">
    <property type="term" value="C:membrane"/>
    <property type="evidence" value="ECO:0007669"/>
    <property type="project" value="UniProtKB-SubCell"/>
</dbReference>
<dbReference type="InterPro" id="IPR010617">
    <property type="entry name" value="TMEM175-like"/>
</dbReference>
<dbReference type="RefSeq" id="WP_093829206.1">
    <property type="nucleotide sequence ID" value="NZ_FOLQ01000007.1"/>
</dbReference>
<dbReference type="GO" id="GO:0015252">
    <property type="term" value="F:proton channel activity"/>
    <property type="evidence" value="ECO:0007669"/>
    <property type="project" value="InterPro"/>
</dbReference>
<evidence type="ECO:0000256" key="2">
    <source>
        <dbReference type="ARBA" id="ARBA00006920"/>
    </source>
</evidence>
<evidence type="ECO:0000256" key="13">
    <source>
        <dbReference type="SAM" id="Phobius"/>
    </source>
</evidence>
<evidence type="ECO:0000313" key="15">
    <source>
        <dbReference type="Proteomes" id="UP000198598"/>
    </source>
</evidence>
<comment type="similarity">
    <text evidence="2">Belongs to the TMEM175 family.</text>
</comment>
<dbReference type="Pfam" id="PF06736">
    <property type="entry name" value="TMEM175"/>
    <property type="match status" value="1"/>
</dbReference>
<feature type="transmembrane region" description="Helical" evidence="13">
    <location>
        <begin position="130"/>
        <end position="149"/>
    </location>
</feature>
<evidence type="ECO:0000256" key="8">
    <source>
        <dbReference type="ARBA" id="ARBA00022989"/>
    </source>
</evidence>
<organism evidence="14 15">
    <name type="scientific">Spirosoma endophyticum</name>
    <dbReference type="NCBI Taxonomy" id="662367"/>
    <lineage>
        <taxon>Bacteria</taxon>
        <taxon>Pseudomonadati</taxon>
        <taxon>Bacteroidota</taxon>
        <taxon>Cytophagia</taxon>
        <taxon>Cytophagales</taxon>
        <taxon>Cytophagaceae</taxon>
        <taxon>Spirosoma</taxon>
    </lineage>
</organism>